<reference evidence="1 2" key="1">
    <citation type="submission" date="2015-12" db="EMBL/GenBank/DDBJ databases">
        <title>Draft genome of Thermovenabulum gondwanense isolated from a red thermophilic microbial mat colonisisng an outflow channel of a bore well.</title>
        <authorList>
            <person name="Patel B.K."/>
        </authorList>
    </citation>
    <scope>NUCLEOTIDE SEQUENCE [LARGE SCALE GENOMIC DNA]</scope>
    <source>
        <strain evidence="1 2">R270</strain>
    </source>
</reference>
<dbReference type="STRING" id="520767.ATZ99_17560"/>
<keyword evidence="2" id="KW-1185">Reference proteome</keyword>
<evidence type="ECO:0000313" key="2">
    <source>
        <dbReference type="Proteomes" id="UP000075737"/>
    </source>
</evidence>
<dbReference type="RefSeq" id="WP_068748871.1">
    <property type="nucleotide sequence ID" value="NZ_LOHZ01000037.1"/>
</dbReference>
<dbReference type="Pfam" id="PF07873">
    <property type="entry name" value="YabP"/>
    <property type="match status" value="1"/>
</dbReference>
<evidence type="ECO:0000313" key="1">
    <source>
        <dbReference type="EMBL" id="KYO65167.1"/>
    </source>
</evidence>
<dbReference type="InterPro" id="IPR022476">
    <property type="entry name" value="Spore_YabP/YqfC"/>
</dbReference>
<sequence length="90" mass="10281">MNYNEFMEKLADKLDLPKDVLINLPVITLTGDLVLNVENFKGIVRYEENSVVLNSTIGDIEILGENLFIKYLVSDEVRIEGKIKKIIIKD</sequence>
<dbReference type="InterPro" id="IPR038705">
    <property type="entry name" value="YabP_sf"/>
</dbReference>
<protein>
    <recommendedName>
        <fullName evidence="3">Sporulation protein YqfC</fullName>
    </recommendedName>
</protein>
<evidence type="ECO:0008006" key="3">
    <source>
        <dbReference type="Google" id="ProtNLM"/>
    </source>
</evidence>
<dbReference type="Proteomes" id="UP000075737">
    <property type="component" value="Unassembled WGS sequence"/>
</dbReference>
<comment type="caution">
    <text evidence="1">The sequence shown here is derived from an EMBL/GenBank/DDBJ whole genome shotgun (WGS) entry which is preliminary data.</text>
</comment>
<dbReference type="InterPro" id="IPR022477">
    <property type="entry name" value="Spore_YqfC"/>
</dbReference>
<organism evidence="1 2">
    <name type="scientific">Thermovenabulum gondwanense</name>
    <dbReference type="NCBI Taxonomy" id="520767"/>
    <lineage>
        <taxon>Bacteria</taxon>
        <taxon>Bacillati</taxon>
        <taxon>Bacillota</taxon>
        <taxon>Clostridia</taxon>
        <taxon>Thermosediminibacterales</taxon>
        <taxon>Thermosediminibacteraceae</taxon>
        <taxon>Thermovenabulum</taxon>
    </lineage>
</organism>
<dbReference type="NCBIfam" id="TIGR02856">
    <property type="entry name" value="spore_yqfC"/>
    <property type="match status" value="1"/>
</dbReference>
<dbReference type="OrthoDB" id="2989236at2"/>
<dbReference type="EMBL" id="LOHZ01000037">
    <property type="protein sequence ID" value="KYO65167.1"/>
    <property type="molecule type" value="Genomic_DNA"/>
</dbReference>
<proteinExistence type="predicted"/>
<dbReference type="Gene3D" id="2.60.40.2000">
    <property type="match status" value="1"/>
</dbReference>
<dbReference type="AlphaFoldDB" id="A0A162MBL8"/>
<name>A0A162MBL8_9FIRM</name>
<accession>A0A162MBL8</accession>
<gene>
    <name evidence="1" type="ORF">ATZ99_17560</name>
</gene>